<evidence type="ECO:0000313" key="3">
    <source>
        <dbReference type="EMBL" id="KAA0978663.1"/>
    </source>
</evidence>
<evidence type="ECO:0000313" key="4">
    <source>
        <dbReference type="Proteomes" id="UP000323856"/>
    </source>
</evidence>
<organism evidence="3 4">
    <name type="scientific">Paeniglutamicibacter gangotriensis</name>
    <dbReference type="NCBI Taxonomy" id="254787"/>
    <lineage>
        <taxon>Bacteria</taxon>
        <taxon>Bacillati</taxon>
        <taxon>Actinomycetota</taxon>
        <taxon>Actinomycetes</taxon>
        <taxon>Micrococcales</taxon>
        <taxon>Micrococcaceae</taxon>
        <taxon>Paeniglutamicibacter</taxon>
    </lineage>
</organism>
<dbReference type="AlphaFoldDB" id="A0A5B0EIC8"/>
<dbReference type="InterPro" id="IPR035093">
    <property type="entry name" value="RelE/ParE_toxin_dom_sf"/>
</dbReference>
<dbReference type="Proteomes" id="UP000323856">
    <property type="component" value="Unassembled WGS sequence"/>
</dbReference>
<evidence type="ECO:0000256" key="2">
    <source>
        <dbReference type="ARBA" id="ARBA00022649"/>
    </source>
</evidence>
<reference evidence="3 4" key="1">
    <citation type="submission" date="2019-07" db="EMBL/GenBank/DDBJ databases">
        <title>Analysis of the biochemical properties, biological activity and biotechnological potential of siderophores and biosurfactants produced by Antarctic psychrotolerant bacteria.</title>
        <authorList>
            <person name="Styczynski M."/>
            <person name="Krucon T."/>
            <person name="Decewicz P."/>
            <person name="Dziewit L."/>
        </authorList>
    </citation>
    <scope>NUCLEOTIDE SEQUENCE [LARGE SCALE GENOMIC DNA]</scope>
    <source>
        <strain evidence="3 4">ANT_H27</strain>
    </source>
</reference>
<evidence type="ECO:0000256" key="1">
    <source>
        <dbReference type="ARBA" id="ARBA00006226"/>
    </source>
</evidence>
<accession>A0A5B0EIC8</accession>
<protein>
    <submittedName>
        <fullName evidence="3">Type II toxin-antitoxin system RelE/ParE family toxin</fullName>
    </submittedName>
</protein>
<dbReference type="PANTHER" id="PTHR35601:SF1">
    <property type="entry name" value="TOXIN RELE"/>
    <property type="match status" value="1"/>
</dbReference>
<proteinExistence type="inferred from homology"/>
<comment type="similarity">
    <text evidence="1">Belongs to the RelE toxin family.</text>
</comment>
<gene>
    <name evidence="3" type="ORF">FQ154_05395</name>
</gene>
<dbReference type="OrthoDB" id="5326046at2"/>
<dbReference type="RefSeq" id="WP_149618940.1">
    <property type="nucleotide sequence ID" value="NZ_JBITUG010000006.1"/>
</dbReference>
<dbReference type="Pfam" id="PF05016">
    <property type="entry name" value="ParE_toxin"/>
    <property type="match status" value="1"/>
</dbReference>
<dbReference type="Gene3D" id="3.30.2310.20">
    <property type="entry name" value="RelE-like"/>
    <property type="match status" value="1"/>
</dbReference>
<dbReference type="InterPro" id="IPR007712">
    <property type="entry name" value="RelE/ParE_toxin"/>
</dbReference>
<dbReference type="SUPFAM" id="SSF143011">
    <property type="entry name" value="RelE-like"/>
    <property type="match status" value="1"/>
</dbReference>
<sequence length="88" mass="10101">MTGLWHLETTSEFDKELRKLDRPLQRRVVASLEEVATLKDPRSRGTSLIANHRGVWRCRIGDHRVLAQIIDDKLVILALKVGHGSRTY</sequence>
<dbReference type="PANTHER" id="PTHR35601">
    <property type="entry name" value="TOXIN RELE"/>
    <property type="match status" value="1"/>
</dbReference>
<dbReference type="EMBL" id="VOBL01000004">
    <property type="protein sequence ID" value="KAA0978663.1"/>
    <property type="molecule type" value="Genomic_DNA"/>
</dbReference>
<comment type="caution">
    <text evidence="3">The sequence shown here is derived from an EMBL/GenBank/DDBJ whole genome shotgun (WGS) entry which is preliminary data.</text>
</comment>
<name>A0A5B0EIC8_9MICC</name>
<keyword evidence="2" id="KW-1277">Toxin-antitoxin system</keyword>